<feature type="domain" description="F5/8 type C" evidence="2">
    <location>
        <begin position="419"/>
        <end position="572"/>
    </location>
</feature>
<name>A0A369BBF8_9FIRM</name>
<comment type="caution">
    <text evidence="3">The sequence shown here is derived from an EMBL/GenBank/DDBJ whole genome shotgun (WGS) entry which is preliminary data.</text>
</comment>
<dbReference type="RefSeq" id="WP_114296708.1">
    <property type="nucleotide sequence ID" value="NZ_QPJT01000004.1"/>
</dbReference>
<dbReference type="Gene3D" id="2.60.120.260">
    <property type="entry name" value="Galactose-binding domain-like"/>
    <property type="match status" value="2"/>
</dbReference>
<keyword evidence="1" id="KW-0326">Glycosidase</keyword>
<reference evidence="3 4" key="1">
    <citation type="submission" date="2018-07" db="EMBL/GenBank/DDBJ databases">
        <title>Genomic Encyclopedia of Type Strains, Phase IV (KMG-IV): sequencing the most valuable type-strain genomes for metagenomic binning, comparative biology and taxonomic classification.</title>
        <authorList>
            <person name="Goeker M."/>
        </authorList>
    </citation>
    <scope>NUCLEOTIDE SEQUENCE [LARGE SCALE GENOMIC DNA]</scope>
    <source>
        <strain evidence="3 4">DSM 27016</strain>
    </source>
</reference>
<sequence length="719" mass="77986">MKKVLGLFMLFTMTVGLFAMLGVNKAYAMGTTYYVSSSTGSDSNAGTSSSAPWKTLEKVGAMTYGAGDQILLRCGDVWNETLTISNSSGSPGSPIVLSSYGTGSKPGIIRNNTTSDLCVKVNDASYFTISNLDIGNSAMGIWFNYNDSFGHAGLVIDNCHFHDIYGVDQFHPSSAFLGIQFSAGIAIGGTVSSERPDYIMVDGVTVTDCSTYDAGSLMVSCQNFLINLGPTVIKKNVNIKGCLMEYNGIYGNVISETDGGTMEDCICLYNGSRQITCGSTALMLGVLWNYTIKDCEFGYQQRQGSDPDGCGIDYELSCHNVTLINCNIHHNAGVGINLFHNSNTDWYSDYCTIDSCTFNNNNQNAYVASGYEIYDNNGGHDYRYGAITNNTYYPMPGIGFINAYSPTTTLSNNNSVSEPVSVNLALNSAGSGYPEVSASYTYYQDNVWQAVNGVISYNDTPRDRWTCYRYNSGSSTDWLQVDFGSAKTVSSAKLFLYDDGGGVKAPSSYNIQYWNGSDWVDCAGQVKAPALPAGNTENEVTFTSVSTKKIRVVFTHQSGSYSGVTEFEVYGNNLALNSIGGGYPAISASYTYYEDNIWQAVNGVISYNDTTRDRWTCYSSGNSTDWLQVDFGTAKAVSLVKLCLYDDGGGVKVPSSYNIQYWNGTDWVDCAGQIKSPALPAANAQNEVRFTSVSTHKIRVVFTHQSGSYSGVTEFEAYP</sequence>
<dbReference type="Gene3D" id="2.160.20.10">
    <property type="entry name" value="Single-stranded right-handed beta-helix, Pectin lyase-like"/>
    <property type="match status" value="1"/>
</dbReference>
<evidence type="ECO:0000256" key="1">
    <source>
        <dbReference type="ARBA" id="ARBA00023295"/>
    </source>
</evidence>
<evidence type="ECO:0000259" key="2">
    <source>
        <dbReference type="PROSITE" id="PS50022"/>
    </source>
</evidence>
<dbReference type="Pfam" id="PF22633">
    <property type="entry name" value="F5_F8_type_C_2"/>
    <property type="match status" value="2"/>
</dbReference>
<feature type="domain" description="F5/8 type C" evidence="2">
    <location>
        <begin position="615"/>
        <end position="719"/>
    </location>
</feature>
<dbReference type="SMART" id="SM00710">
    <property type="entry name" value="PbH1"/>
    <property type="match status" value="5"/>
</dbReference>
<dbReference type="GO" id="GO:0016798">
    <property type="term" value="F:hydrolase activity, acting on glycosyl bonds"/>
    <property type="evidence" value="ECO:0007669"/>
    <property type="project" value="UniProtKB-KW"/>
</dbReference>
<evidence type="ECO:0000313" key="3">
    <source>
        <dbReference type="EMBL" id="RCX18863.1"/>
    </source>
</evidence>
<dbReference type="InterPro" id="IPR011050">
    <property type="entry name" value="Pectin_lyase_fold/virulence"/>
</dbReference>
<dbReference type="InterPro" id="IPR006626">
    <property type="entry name" value="PbH1"/>
</dbReference>
<dbReference type="Proteomes" id="UP000253034">
    <property type="component" value="Unassembled WGS sequence"/>
</dbReference>
<organism evidence="3 4">
    <name type="scientific">Anaerobacterium chartisolvens</name>
    <dbReference type="NCBI Taxonomy" id="1297424"/>
    <lineage>
        <taxon>Bacteria</taxon>
        <taxon>Bacillati</taxon>
        <taxon>Bacillota</taxon>
        <taxon>Clostridia</taxon>
        <taxon>Eubacteriales</taxon>
        <taxon>Oscillospiraceae</taxon>
        <taxon>Anaerobacterium</taxon>
    </lineage>
</organism>
<dbReference type="SUPFAM" id="SSF51126">
    <property type="entry name" value="Pectin lyase-like"/>
    <property type="match status" value="1"/>
</dbReference>
<dbReference type="InterPro" id="IPR012334">
    <property type="entry name" value="Pectin_lyas_fold"/>
</dbReference>
<dbReference type="Pfam" id="PF13229">
    <property type="entry name" value="Beta_helix"/>
    <property type="match status" value="1"/>
</dbReference>
<dbReference type="InterPro" id="IPR039448">
    <property type="entry name" value="Beta_helix"/>
</dbReference>
<dbReference type="OrthoDB" id="3333873at2"/>
<evidence type="ECO:0000313" key="4">
    <source>
        <dbReference type="Proteomes" id="UP000253034"/>
    </source>
</evidence>
<keyword evidence="1" id="KW-0378">Hydrolase</keyword>
<accession>A0A369BBF8</accession>
<protein>
    <submittedName>
        <fullName evidence="3">F5/8 type C domain-containing protein</fullName>
    </submittedName>
</protein>
<dbReference type="InterPro" id="IPR008979">
    <property type="entry name" value="Galactose-bd-like_sf"/>
</dbReference>
<dbReference type="SUPFAM" id="SSF49785">
    <property type="entry name" value="Galactose-binding domain-like"/>
    <property type="match status" value="2"/>
</dbReference>
<dbReference type="InterPro" id="IPR000421">
    <property type="entry name" value="FA58C"/>
</dbReference>
<gene>
    <name evidence="3" type="ORF">DFR58_104132</name>
</gene>
<dbReference type="PROSITE" id="PS50022">
    <property type="entry name" value="FA58C_3"/>
    <property type="match status" value="2"/>
</dbReference>
<dbReference type="EMBL" id="QPJT01000004">
    <property type="protein sequence ID" value="RCX18863.1"/>
    <property type="molecule type" value="Genomic_DNA"/>
</dbReference>
<dbReference type="AlphaFoldDB" id="A0A369BBF8"/>
<keyword evidence="4" id="KW-1185">Reference proteome</keyword>
<proteinExistence type="predicted"/>